<dbReference type="EMBL" id="BLVP01000007">
    <property type="protein sequence ID" value="GFM36816.1"/>
    <property type="molecule type" value="Genomic_DNA"/>
</dbReference>
<dbReference type="Pfam" id="PF03773">
    <property type="entry name" value="ArsP_1"/>
    <property type="match status" value="1"/>
</dbReference>
<keyword evidence="9" id="KW-1185">Reference proteome</keyword>
<keyword evidence="4 7" id="KW-0812">Transmembrane</keyword>
<evidence type="ECO:0000313" key="8">
    <source>
        <dbReference type="EMBL" id="GFM36816.1"/>
    </source>
</evidence>
<keyword evidence="5 7" id="KW-1133">Transmembrane helix</keyword>
<feature type="transmembrane region" description="Helical" evidence="7">
    <location>
        <begin position="272"/>
        <end position="290"/>
    </location>
</feature>
<evidence type="ECO:0000313" key="9">
    <source>
        <dbReference type="Proteomes" id="UP000503820"/>
    </source>
</evidence>
<feature type="transmembrane region" description="Helical" evidence="7">
    <location>
        <begin position="202"/>
        <end position="223"/>
    </location>
</feature>
<evidence type="ECO:0000256" key="3">
    <source>
        <dbReference type="ARBA" id="ARBA00022475"/>
    </source>
</evidence>
<reference evidence="8 9" key="1">
    <citation type="submission" date="2020-05" db="EMBL/GenBank/DDBJ databases">
        <title>Draft genome sequence of Desulfovibrio psychrotolerans JS1T.</title>
        <authorList>
            <person name="Ueno A."/>
            <person name="Tamazawa S."/>
            <person name="Tamamura S."/>
            <person name="Murakami T."/>
            <person name="Kiyama T."/>
            <person name="Inomata H."/>
            <person name="Amano Y."/>
            <person name="Miyakawa K."/>
            <person name="Tamaki H."/>
            <person name="Naganuma T."/>
            <person name="Kaneko K."/>
        </authorList>
    </citation>
    <scope>NUCLEOTIDE SEQUENCE [LARGE SCALE GENOMIC DNA]</scope>
    <source>
        <strain evidence="8 9">JS1</strain>
    </source>
</reference>
<feature type="transmembrane region" description="Helical" evidence="7">
    <location>
        <begin position="54"/>
        <end position="75"/>
    </location>
</feature>
<feature type="transmembrane region" description="Helical" evidence="7">
    <location>
        <begin position="297"/>
        <end position="319"/>
    </location>
</feature>
<gene>
    <name evidence="8" type="primary">ycgR</name>
    <name evidence="8" type="ORF">DSM19430T_15000</name>
</gene>
<sequence length="321" mass="33397">MLESLSIFATAATAIFMEAAPFLLLGSLIGALLEVFVPPDTLARFIPRSAAGQVFTGVFAGMVLPTCECGIVPVVRRLLLKGVPPRVAIPFMMAAPVINPVVIASTLFAFQGSIEVVFLRCLFVLVPAVGLGLALGNAPAAQVLRHAPATTAALPAAMPGSHAAATFAAPHPVEQEHACGCGCGHAHGGKLTSVLFHTVAEFVSMARFLVLGAVVASAFKTFLPPEVLGYFADNAYLAIAGLMLLAVLLSICSEADAFVANSFASFPLTSKVAFMAIGPMVDLKLIPLFLMVFQRRVALCLIIVPTVIIYFMAALTAAMGG</sequence>
<dbReference type="AlphaFoldDB" id="A0A7J0BSX4"/>
<evidence type="ECO:0000256" key="6">
    <source>
        <dbReference type="ARBA" id="ARBA00023136"/>
    </source>
</evidence>
<dbReference type="RefSeq" id="WP_174409467.1">
    <property type="nucleotide sequence ID" value="NZ_BLVP01000007.1"/>
</dbReference>
<comment type="subcellular location">
    <subcellularLocation>
        <location evidence="1">Cell membrane</location>
        <topology evidence="1">Multi-pass membrane protein</topology>
    </subcellularLocation>
</comment>
<feature type="transmembrane region" description="Helical" evidence="7">
    <location>
        <begin position="87"/>
        <end position="110"/>
    </location>
</feature>
<dbReference type="InterPro" id="IPR052923">
    <property type="entry name" value="UPF0718"/>
</dbReference>
<feature type="transmembrane region" description="Helical" evidence="7">
    <location>
        <begin position="117"/>
        <end position="135"/>
    </location>
</feature>
<evidence type="ECO:0000256" key="1">
    <source>
        <dbReference type="ARBA" id="ARBA00004651"/>
    </source>
</evidence>
<dbReference type="GO" id="GO:0005886">
    <property type="term" value="C:plasma membrane"/>
    <property type="evidence" value="ECO:0007669"/>
    <property type="project" value="UniProtKB-SubCell"/>
</dbReference>
<comment type="similarity">
    <text evidence="2">Belongs to the UPF0718 family.</text>
</comment>
<feature type="transmembrane region" description="Helical" evidence="7">
    <location>
        <begin position="235"/>
        <end position="260"/>
    </location>
</feature>
<dbReference type="PANTHER" id="PTHR34184:SF4">
    <property type="entry name" value="UPF0718 PROTEIN YCGR"/>
    <property type="match status" value="1"/>
</dbReference>
<feature type="transmembrane region" description="Helical" evidence="7">
    <location>
        <begin position="6"/>
        <end position="33"/>
    </location>
</feature>
<dbReference type="InterPro" id="IPR005524">
    <property type="entry name" value="DUF318"/>
</dbReference>
<evidence type="ECO:0000256" key="7">
    <source>
        <dbReference type="SAM" id="Phobius"/>
    </source>
</evidence>
<name>A0A7J0BSX4_9BACT</name>
<protein>
    <submittedName>
        <fullName evidence="8">UPF0718 protein YcgR</fullName>
    </submittedName>
</protein>
<evidence type="ECO:0000256" key="2">
    <source>
        <dbReference type="ARBA" id="ARBA00006386"/>
    </source>
</evidence>
<accession>A0A7J0BSX4</accession>
<dbReference type="PANTHER" id="PTHR34184">
    <property type="entry name" value="UPF0718 PROTEIN YCGR"/>
    <property type="match status" value="1"/>
</dbReference>
<evidence type="ECO:0000256" key="4">
    <source>
        <dbReference type="ARBA" id="ARBA00022692"/>
    </source>
</evidence>
<comment type="caution">
    <text evidence="8">The sequence shown here is derived from an EMBL/GenBank/DDBJ whole genome shotgun (WGS) entry which is preliminary data.</text>
</comment>
<keyword evidence="6 7" id="KW-0472">Membrane</keyword>
<proteinExistence type="inferred from homology"/>
<dbReference type="Proteomes" id="UP000503820">
    <property type="component" value="Unassembled WGS sequence"/>
</dbReference>
<evidence type="ECO:0000256" key="5">
    <source>
        <dbReference type="ARBA" id="ARBA00022989"/>
    </source>
</evidence>
<keyword evidence="3" id="KW-1003">Cell membrane</keyword>
<organism evidence="8 9">
    <name type="scientific">Desulfovibrio psychrotolerans</name>
    <dbReference type="NCBI Taxonomy" id="415242"/>
    <lineage>
        <taxon>Bacteria</taxon>
        <taxon>Pseudomonadati</taxon>
        <taxon>Thermodesulfobacteriota</taxon>
        <taxon>Desulfovibrionia</taxon>
        <taxon>Desulfovibrionales</taxon>
        <taxon>Desulfovibrionaceae</taxon>
        <taxon>Desulfovibrio</taxon>
    </lineage>
</organism>